<dbReference type="Proteomes" id="UP000474296">
    <property type="component" value="Unassembled WGS sequence"/>
</dbReference>
<evidence type="ECO:0000313" key="2">
    <source>
        <dbReference type="Proteomes" id="UP000474296"/>
    </source>
</evidence>
<protein>
    <submittedName>
        <fullName evidence="1">Uncharacterized protein</fullName>
    </submittedName>
</protein>
<sequence length="185" mass="21566">MTKQILLLLFSAQFISCHDCGFEMDKNLVVDFNSYEKGQIIYFESNQADLDTIKISGTDSYEVCHSFMVQDYKIADVRIEHLPKNKWKSSTSKWDDEKRENSDQNQSIINVDMQFDPDGPKYTKWIEFRDFFGEIKVKNSKEEVIDTILTDSKQAEITKVYWSNINGLVGYKKSDGQVYQLKNVP</sequence>
<comment type="caution">
    <text evidence="1">The sequence shown here is derived from an EMBL/GenBank/DDBJ whole genome shotgun (WGS) entry which is preliminary data.</text>
</comment>
<proteinExistence type="predicted"/>
<reference evidence="1 2" key="1">
    <citation type="submission" date="2020-01" db="EMBL/GenBank/DDBJ databases">
        <title>Spongiivirga citrea KCTC 32990T.</title>
        <authorList>
            <person name="Wang G."/>
        </authorList>
    </citation>
    <scope>NUCLEOTIDE SEQUENCE [LARGE SCALE GENOMIC DNA]</scope>
    <source>
        <strain evidence="1 2">KCTC 32990</strain>
    </source>
</reference>
<dbReference type="RefSeq" id="WP_164032176.1">
    <property type="nucleotide sequence ID" value="NZ_JAABOQ010000004.1"/>
</dbReference>
<keyword evidence="2" id="KW-1185">Reference proteome</keyword>
<accession>A0A6M0CHW4</accession>
<name>A0A6M0CHW4_9FLAO</name>
<evidence type="ECO:0000313" key="1">
    <source>
        <dbReference type="EMBL" id="NER17548.1"/>
    </source>
</evidence>
<organism evidence="1 2">
    <name type="scientific">Spongiivirga citrea</name>
    <dbReference type="NCBI Taxonomy" id="1481457"/>
    <lineage>
        <taxon>Bacteria</taxon>
        <taxon>Pseudomonadati</taxon>
        <taxon>Bacteroidota</taxon>
        <taxon>Flavobacteriia</taxon>
        <taxon>Flavobacteriales</taxon>
        <taxon>Flavobacteriaceae</taxon>
        <taxon>Spongiivirga</taxon>
    </lineage>
</organism>
<dbReference type="EMBL" id="JAABOQ010000004">
    <property type="protein sequence ID" value="NER17548.1"/>
    <property type="molecule type" value="Genomic_DNA"/>
</dbReference>
<gene>
    <name evidence="1" type="ORF">GWK10_10025</name>
</gene>
<dbReference type="AlphaFoldDB" id="A0A6M0CHW4"/>